<accession>A0A316FMB1</accession>
<dbReference type="InterPro" id="IPR050268">
    <property type="entry name" value="NADH-dep_flavin_reductase"/>
</dbReference>
<dbReference type="InterPro" id="IPR002563">
    <property type="entry name" value="Flavin_Rdtase-like_dom"/>
</dbReference>
<dbReference type="GO" id="GO:0042602">
    <property type="term" value="F:riboflavin reductase (NADPH) activity"/>
    <property type="evidence" value="ECO:0007669"/>
    <property type="project" value="TreeGrafter"/>
</dbReference>
<evidence type="ECO:0000259" key="3">
    <source>
        <dbReference type="SMART" id="SM00903"/>
    </source>
</evidence>
<gene>
    <name evidence="4" type="ORF">BC793_105210</name>
</gene>
<evidence type="ECO:0000256" key="1">
    <source>
        <dbReference type="ARBA" id="ARBA00008898"/>
    </source>
</evidence>
<evidence type="ECO:0000313" key="4">
    <source>
        <dbReference type="EMBL" id="PWK48860.1"/>
    </source>
</evidence>
<dbReference type="GO" id="GO:0010181">
    <property type="term" value="F:FMN binding"/>
    <property type="evidence" value="ECO:0007669"/>
    <property type="project" value="InterPro"/>
</dbReference>
<dbReference type="SMART" id="SM00903">
    <property type="entry name" value="Flavin_Reduct"/>
    <property type="match status" value="1"/>
</dbReference>
<dbReference type="GO" id="GO:0004497">
    <property type="term" value="F:monooxygenase activity"/>
    <property type="evidence" value="ECO:0007669"/>
    <property type="project" value="UniProtKB-KW"/>
</dbReference>
<keyword evidence="5" id="KW-1185">Reference proteome</keyword>
<dbReference type="Gene3D" id="2.30.110.10">
    <property type="entry name" value="Electron Transport, Fmn-binding Protein, Chain A"/>
    <property type="match status" value="1"/>
</dbReference>
<comment type="similarity">
    <text evidence="1">Belongs to the non-flavoprotein flavin reductase family.</text>
</comment>
<name>A0A316FMB1_9ACTN</name>
<feature type="domain" description="Flavin reductase like" evidence="3">
    <location>
        <begin position="21"/>
        <end position="164"/>
    </location>
</feature>
<dbReference type="Pfam" id="PF01613">
    <property type="entry name" value="Flavin_Reduct"/>
    <property type="match status" value="1"/>
</dbReference>
<dbReference type="Proteomes" id="UP000245697">
    <property type="component" value="Unassembled WGS sequence"/>
</dbReference>
<evidence type="ECO:0000256" key="2">
    <source>
        <dbReference type="ARBA" id="ARBA00023002"/>
    </source>
</evidence>
<proteinExistence type="inferred from homology"/>
<sequence>MTTHPSVPVSAPDSSRFRRVLGHFGTGVTVITTADTDGPAGFACQAFAPLSLDPPLVLFCPQNGSGTWRRIRATGTFCVNILASDQRDVSRLFGTRGADRFAALDWTPAPSGAPILTGALTWADCRLEAVHPGGDHAIVTGRVTTLGPCRDVTPLLFHRSRYTTTTPTSPYEPPEVVDTLLSWPRHTDWI</sequence>
<organism evidence="4 5">
    <name type="scientific">Actinoplanes xinjiangensis</name>
    <dbReference type="NCBI Taxonomy" id="512350"/>
    <lineage>
        <taxon>Bacteria</taxon>
        <taxon>Bacillati</taxon>
        <taxon>Actinomycetota</taxon>
        <taxon>Actinomycetes</taxon>
        <taxon>Micromonosporales</taxon>
        <taxon>Micromonosporaceae</taxon>
        <taxon>Actinoplanes</taxon>
    </lineage>
</organism>
<keyword evidence="2" id="KW-0560">Oxidoreductase</keyword>
<protein>
    <submittedName>
        <fullName evidence="4">3-hydroxy-9,10-secoandrosta-1,3,5(10)-triene-9, 17-dione monooxygenase reductase component</fullName>
    </submittedName>
</protein>
<dbReference type="NCBIfam" id="NF045630">
    <property type="entry name" value="monooxsub_HsaB"/>
    <property type="match status" value="1"/>
</dbReference>
<dbReference type="PANTHER" id="PTHR30466:SF11">
    <property type="entry name" value="FLAVIN-DEPENDENT MONOOXYGENASE, REDUCTASE SUBUNIT HSAB"/>
    <property type="match status" value="1"/>
</dbReference>
<reference evidence="4 5" key="1">
    <citation type="submission" date="2018-05" db="EMBL/GenBank/DDBJ databases">
        <title>Genomic Encyclopedia of Archaeal and Bacterial Type Strains, Phase II (KMG-II): from individual species to whole genera.</title>
        <authorList>
            <person name="Goeker M."/>
        </authorList>
    </citation>
    <scope>NUCLEOTIDE SEQUENCE [LARGE SCALE GENOMIC DNA]</scope>
    <source>
        <strain evidence="4 5">DSM 45184</strain>
    </source>
</reference>
<dbReference type="EMBL" id="QGGR01000005">
    <property type="protein sequence ID" value="PWK48860.1"/>
    <property type="molecule type" value="Genomic_DNA"/>
</dbReference>
<dbReference type="InterPro" id="IPR012349">
    <property type="entry name" value="Split_barrel_FMN-bd"/>
</dbReference>
<dbReference type="InterPro" id="IPR054682">
    <property type="entry name" value="HsaB"/>
</dbReference>
<comment type="caution">
    <text evidence="4">The sequence shown here is derived from an EMBL/GenBank/DDBJ whole genome shotgun (WGS) entry which is preliminary data.</text>
</comment>
<keyword evidence="4" id="KW-0503">Monooxygenase</keyword>
<dbReference type="AlphaFoldDB" id="A0A316FMB1"/>
<dbReference type="PANTHER" id="PTHR30466">
    <property type="entry name" value="FLAVIN REDUCTASE"/>
    <property type="match status" value="1"/>
</dbReference>
<evidence type="ECO:0000313" key="5">
    <source>
        <dbReference type="Proteomes" id="UP000245697"/>
    </source>
</evidence>
<dbReference type="SUPFAM" id="SSF50475">
    <property type="entry name" value="FMN-binding split barrel"/>
    <property type="match status" value="1"/>
</dbReference>